<dbReference type="EMBL" id="CAJOBG010086929">
    <property type="protein sequence ID" value="CAF4651545.1"/>
    <property type="molecule type" value="Genomic_DNA"/>
</dbReference>
<organism evidence="2 4">
    <name type="scientific">Rotaria magnacalcarata</name>
    <dbReference type="NCBI Taxonomy" id="392030"/>
    <lineage>
        <taxon>Eukaryota</taxon>
        <taxon>Metazoa</taxon>
        <taxon>Spiralia</taxon>
        <taxon>Gnathifera</taxon>
        <taxon>Rotifera</taxon>
        <taxon>Eurotatoria</taxon>
        <taxon>Bdelloidea</taxon>
        <taxon>Philodinida</taxon>
        <taxon>Philodinidae</taxon>
        <taxon>Rotaria</taxon>
    </lineage>
</organism>
<gene>
    <name evidence="2" type="ORF">OVN521_LOCUS46816</name>
    <name evidence="3" type="ORF">OVN521_LOCUS46825</name>
</gene>
<evidence type="ECO:0000313" key="3">
    <source>
        <dbReference type="EMBL" id="CAF4651545.1"/>
    </source>
</evidence>
<reference evidence="2" key="1">
    <citation type="submission" date="2021-02" db="EMBL/GenBank/DDBJ databases">
        <authorList>
            <person name="Nowell W R."/>
        </authorList>
    </citation>
    <scope>NUCLEOTIDE SEQUENCE</scope>
</reference>
<accession>A0A821FKH7</accession>
<dbReference type="AlphaFoldDB" id="A0A821FKH7"/>
<feature type="compositionally biased region" description="Polar residues" evidence="1">
    <location>
        <begin position="56"/>
        <end position="66"/>
    </location>
</feature>
<feature type="compositionally biased region" description="Polar residues" evidence="1">
    <location>
        <begin position="1"/>
        <end position="27"/>
    </location>
</feature>
<comment type="caution">
    <text evidence="2">The sequence shown here is derived from an EMBL/GenBank/DDBJ whole genome shotgun (WGS) entry which is preliminary data.</text>
</comment>
<feature type="compositionally biased region" description="Low complexity" evidence="1">
    <location>
        <begin position="28"/>
        <end position="37"/>
    </location>
</feature>
<protein>
    <submittedName>
        <fullName evidence="2">Uncharacterized protein</fullName>
    </submittedName>
</protein>
<dbReference type="Proteomes" id="UP000663866">
    <property type="component" value="Unassembled WGS sequence"/>
</dbReference>
<feature type="non-terminal residue" evidence="2">
    <location>
        <position position="1"/>
    </location>
</feature>
<dbReference type="EMBL" id="CAJOBG010086835">
    <property type="protein sequence ID" value="CAF4651214.1"/>
    <property type="molecule type" value="Genomic_DNA"/>
</dbReference>
<name>A0A821FKH7_9BILA</name>
<sequence>MYSPGSGNLMVTASNNPTSFHHQPYVTQQPMQRPQQQGYNTPVSVPTGYPPPQRFNFPSQQQIPPP</sequence>
<proteinExistence type="predicted"/>
<evidence type="ECO:0000313" key="2">
    <source>
        <dbReference type="EMBL" id="CAF4651214.1"/>
    </source>
</evidence>
<evidence type="ECO:0000256" key="1">
    <source>
        <dbReference type="SAM" id="MobiDB-lite"/>
    </source>
</evidence>
<evidence type="ECO:0000313" key="4">
    <source>
        <dbReference type="Proteomes" id="UP000663866"/>
    </source>
</evidence>
<feature type="region of interest" description="Disordered" evidence="1">
    <location>
        <begin position="1"/>
        <end position="66"/>
    </location>
</feature>
<keyword evidence="4" id="KW-1185">Reference proteome</keyword>